<gene>
    <name evidence="1" type="ORF">OWV82_018138</name>
</gene>
<accession>A0ACC1XBL1</accession>
<name>A0ACC1XBL1_MELAZ</name>
<keyword evidence="2" id="KW-1185">Reference proteome</keyword>
<sequence>MGRAPCCDKANVKRGPWSPEEDATLKRYVETYGTGGNWIALPHKAGLRRCGKSCRLRWLNYLRPDIKHGNFTEDEDQIICTLYSQLGSRWSIIASHLPGRTDNDVKNYWNTKLKKKLLAGKGNLAGKNMTNNFPTSSNSDQTLPDSTPSLHSAPKSETYDPLFSALQTQISSPLPILTDIGYGITVNTHENLSLDPRNRHFIPRPGLMTRVSQFGASLKNNSPILTSAQEGSSVSKSNSLAIDNKDLSLPGNNSGGVSEDADQILMDLGFGIPYEYVNNGLWYQEKASNEVGLSCYPNLADSSNYADIKPPQGLNQSVILNNINID</sequence>
<dbReference type="EMBL" id="CM051403">
    <property type="protein sequence ID" value="KAJ4708143.1"/>
    <property type="molecule type" value="Genomic_DNA"/>
</dbReference>
<reference evidence="1 2" key="1">
    <citation type="journal article" date="2023" name="Science">
        <title>Complex scaffold remodeling in plant triterpene biosynthesis.</title>
        <authorList>
            <person name="De La Pena R."/>
            <person name="Hodgson H."/>
            <person name="Liu J.C."/>
            <person name="Stephenson M.J."/>
            <person name="Martin A.C."/>
            <person name="Owen C."/>
            <person name="Harkess A."/>
            <person name="Leebens-Mack J."/>
            <person name="Jimenez L.E."/>
            <person name="Osbourn A."/>
            <person name="Sattely E.S."/>
        </authorList>
    </citation>
    <scope>NUCLEOTIDE SEQUENCE [LARGE SCALE GENOMIC DNA]</scope>
    <source>
        <strain evidence="2">cv. JPN11</strain>
        <tissue evidence="1">Leaf</tissue>
    </source>
</reference>
<dbReference type="Proteomes" id="UP001164539">
    <property type="component" value="Chromosome 10"/>
</dbReference>
<evidence type="ECO:0000313" key="2">
    <source>
        <dbReference type="Proteomes" id="UP001164539"/>
    </source>
</evidence>
<comment type="caution">
    <text evidence="1">The sequence shown here is derived from an EMBL/GenBank/DDBJ whole genome shotgun (WGS) entry which is preliminary data.</text>
</comment>
<organism evidence="1 2">
    <name type="scientific">Melia azedarach</name>
    <name type="common">Chinaberry tree</name>
    <dbReference type="NCBI Taxonomy" id="155640"/>
    <lineage>
        <taxon>Eukaryota</taxon>
        <taxon>Viridiplantae</taxon>
        <taxon>Streptophyta</taxon>
        <taxon>Embryophyta</taxon>
        <taxon>Tracheophyta</taxon>
        <taxon>Spermatophyta</taxon>
        <taxon>Magnoliopsida</taxon>
        <taxon>eudicotyledons</taxon>
        <taxon>Gunneridae</taxon>
        <taxon>Pentapetalae</taxon>
        <taxon>rosids</taxon>
        <taxon>malvids</taxon>
        <taxon>Sapindales</taxon>
        <taxon>Meliaceae</taxon>
        <taxon>Melia</taxon>
    </lineage>
</organism>
<evidence type="ECO:0000313" key="1">
    <source>
        <dbReference type="EMBL" id="KAJ4708143.1"/>
    </source>
</evidence>
<protein>
    <submittedName>
        <fullName evidence="1">Myb transcription factor</fullName>
    </submittedName>
</protein>
<proteinExistence type="predicted"/>